<gene>
    <name evidence="1" type="ORF">J2Z81_002162</name>
</gene>
<reference evidence="1 2" key="1">
    <citation type="submission" date="2021-03" db="EMBL/GenBank/DDBJ databases">
        <title>Genomic Encyclopedia of Type Strains, Phase IV (KMG-IV): sequencing the most valuable type-strain genomes for metagenomic binning, comparative biology and taxonomic classification.</title>
        <authorList>
            <person name="Goeker M."/>
        </authorList>
    </citation>
    <scope>NUCLEOTIDE SEQUENCE [LARGE SCALE GENOMIC DNA]</scope>
    <source>
        <strain evidence="1 2">DSM 25790</strain>
    </source>
</reference>
<dbReference type="EMBL" id="JAGIKX010000021">
    <property type="protein sequence ID" value="MBP2258191.1"/>
    <property type="molecule type" value="Genomic_DNA"/>
</dbReference>
<accession>A0ABS4S9K0</accession>
<proteinExistence type="predicted"/>
<evidence type="ECO:0000313" key="2">
    <source>
        <dbReference type="Proteomes" id="UP001519294"/>
    </source>
</evidence>
<dbReference type="Proteomes" id="UP001519294">
    <property type="component" value="Unassembled WGS sequence"/>
</dbReference>
<keyword evidence="2" id="KW-1185">Reference proteome</keyword>
<evidence type="ECO:0000313" key="1">
    <source>
        <dbReference type="EMBL" id="MBP2258191.1"/>
    </source>
</evidence>
<sequence>MLLTQSEKNRLDHREKDKKAWFYYQMVVMNHAFLLMNDITDRQYTYFLLEKRTFNNTKVLQKIHVTHLYYKNISIVIGL</sequence>
<name>A0ABS4S9K0_9BACI</name>
<comment type="caution">
    <text evidence="1">The sequence shown here is derived from an EMBL/GenBank/DDBJ whole genome shotgun (WGS) entry which is preliminary data.</text>
</comment>
<organism evidence="1 2">
    <name type="scientific">Virgibacillus alimentarius</name>
    <dbReference type="NCBI Taxonomy" id="698769"/>
    <lineage>
        <taxon>Bacteria</taxon>
        <taxon>Bacillati</taxon>
        <taxon>Bacillota</taxon>
        <taxon>Bacilli</taxon>
        <taxon>Bacillales</taxon>
        <taxon>Bacillaceae</taxon>
        <taxon>Virgibacillus</taxon>
    </lineage>
</organism>
<protein>
    <submittedName>
        <fullName evidence="1">Uncharacterized protein</fullName>
    </submittedName>
</protein>